<keyword evidence="2" id="KW-1185">Reference proteome</keyword>
<dbReference type="AlphaFoldDB" id="A0A8X6TPX0"/>
<dbReference type="EMBL" id="BMAW01061561">
    <property type="protein sequence ID" value="GFT31776.1"/>
    <property type="molecule type" value="Genomic_DNA"/>
</dbReference>
<evidence type="ECO:0000313" key="1">
    <source>
        <dbReference type="EMBL" id="GFT31776.1"/>
    </source>
</evidence>
<sequence length="82" mass="9512">MRRPRTTRPFILSQTGYERDLLHQRCSRVIYGDDGKVKERAHTLYPQPTMTFVAIAILTRANVLFPMVQSHDGEELPRGQGW</sequence>
<evidence type="ECO:0000313" key="2">
    <source>
        <dbReference type="Proteomes" id="UP000887013"/>
    </source>
</evidence>
<proteinExistence type="predicted"/>
<organism evidence="1 2">
    <name type="scientific">Nephila pilipes</name>
    <name type="common">Giant wood spider</name>
    <name type="synonym">Nephila maculata</name>
    <dbReference type="NCBI Taxonomy" id="299642"/>
    <lineage>
        <taxon>Eukaryota</taxon>
        <taxon>Metazoa</taxon>
        <taxon>Ecdysozoa</taxon>
        <taxon>Arthropoda</taxon>
        <taxon>Chelicerata</taxon>
        <taxon>Arachnida</taxon>
        <taxon>Araneae</taxon>
        <taxon>Araneomorphae</taxon>
        <taxon>Entelegynae</taxon>
        <taxon>Araneoidea</taxon>
        <taxon>Nephilidae</taxon>
        <taxon>Nephila</taxon>
    </lineage>
</organism>
<name>A0A8X6TPX0_NEPPI</name>
<protein>
    <submittedName>
        <fullName evidence="1">Uncharacterized protein</fullName>
    </submittedName>
</protein>
<dbReference type="Proteomes" id="UP000887013">
    <property type="component" value="Unassembled WGS sequence"/>
</dbReference>
<gene>
    <name evidence="1" type="ORF">NPIL_657681</name>
</gene>
<reference evidence="1" key="1">
    <citation type="submission" date="2020-08" db="EMBL/GenBank/DDBJ databases">
        <title>Multicomponent nature underlies the extraordinary mechanical properties of spider dragline silk.</title>
        <authorList>
            <person name="Kono N."/>
            <person name="Nakamura H."/>
            <person name="Mori M."/>
            <person name="Yoshida Y."/>
            <person name="Ohtoshi R."/>
            <person name="Malay A.D."/>
            <person name="Moran D.A.P."/>
            <person name="Tomita M."/>
            <person name="Numata K."/>
            <person name="Arakawa K."/>
        </authorList>
    </citation>
    <scope>NUCLEOTIDE SEQUENCE</scope>
</reference>
<comment type="caution">
    <text evidence="1">The sequence shown here is derived from an EMBL/GenBank/DDBJ whole genome shotgun (WGS) entry which is preliminary data.</text>
</comment>
<accession>A0A8X6TPX0</accession>